<sequence>MSPLVYYLAHLTVLAYALVGGVFLAFSDFIMRSLSLTSGHGGAEVMQVINREVFRWVFMTLFLGLAAVSLVLVVHAVFWLDGASATLIAAAGVVYLLGCFAVTVVFNVPMNEALAGMDLAEASTESYWSGTYLPRWTFWNTVRTIACGLAAALLLFGLTALSQAQHAQ</sequence>
<protein>
    <submittedName>
        <fullName evidence="2">DUF1772 domain-containing protein</fullName>
    </submittedName>
</protein>
<dbReference type="EMBL" id="VYQE01000002">
    <property type="protein sequence ID" value="KAA9008872.1"/>
    <property type="molecule type" value="Genomic_DNA"/>
</dbReference>
<evidence type="ECO:0000313" key="2">
    <source>
        <dbReference type="EMBL" id="KAA9008872.1"/>
    </source>
</evidence>
<feature type="transmembrane region" description="Helical" evidence="1">
    <location>
        <begin position="56"/>
        <end position="80"/>
    </location>
</feature>
<proteinExistence type="predicted"/>
<keyword evidence="1" id="KW-1133">Transmembrane helix</keyword>
<dbReference type="Proteomes" id="UP000326554">
    <property type="component" value="Unassembled WGS sequence"/>
</dbReference>
<organism evidence="2 3">
    <name type="scientific">Histidinibacterium aquaticum</name>
    <dbReference type="NCBI Taxonomy" id="2613962"/>
    <lineage>
        <taxon>Bacteria</taxon>
        <taxon>Pseudomonadati</taxon>
        <taxon>Pseudomonadota</taxon>
        <taxon>Alphaproteobacteria</taxon>
        <taxon>Rhodobacterales</taxon>
        <taxon>Paracoccaceae</taxon>
        <taxon>Histidinibacterium</taxon>
    </lineage>
</organism>
<keyword evidence="1" id="KW-0472">Membrane</keyword>
<feature type="transmembrane region" description="Helical" evidence="1">
    <location>
        <begin position="6"/>
        <end position="26"/>
    </location>
</feature>
<name>A0A5J5GN50_9RHOB</name>
<gene>
    <name evidence="2" type="ORF">F3S47_06310</name>
</gene>
<feature type="transmembrane region" description="Helical" evidence="1">
    <location>
        <begin position="145"/>
        <end position="164"/>
    </location>
</feature>
<feature type="transmembrane region" description="Helical" evidence="1">
    <location>
        <begin position="86"/>
        <end position="108"/>
    </location>
</feature>
<keyword evidence="1" id="KW-0812">Transmembrane</keyword>
<accession>A0A5J5GN50</accession>
<dbReference type="RefSeq" id="WP_150444405.1">
    <property type="nucleotide sequence ID" value="NZ_VYQE01000002.1"/>
</dbReference>
<evidence type="ECO:0000313" key="3">
    <source>
        <dbReference type="Proteomes" id="UP000326554"/>
    </source>
</evidence>
<keyword evidence="3" id="KW-1185">Reference proteome</keyword>
<evidence type="ECO:0000256" key="1">
    <source>
        <dbReference type="SAM" id="Phobius"/>
    </source>
</evidence>
<reference evidence="2 3" key="1">
    <citation type="submission" date="2019-09" db="EMBL/GenBank/DDBJ databases">
        <authorList>
            <person name="Park J.-S."/>
            <person name="Choi H.-J."/>
        </authorList>
    </citation>
    <scope>NUCLEOTIDE SEQUENCE [LARGE SCALE GENOMIC DNA]</scope>
    <source>
        <strain evidence="2 3">176SS1-4</strain>
    </source>
</reference>
<dbReference type="AlphaFoldDB" id="A0A5J5GN50"/>
<comment type="caution">
    <text evidence="2">The sequence shown here is derived from an EMBL/GenBank/DDBJ whole genome shotgun (WGS) entry which is preliminary data.</text>
</comment>
<dbReference type="InterPro" id="IPR013901">
    <property type="entry name" value="Anthrone_oxy"/>
</dbReference>
<dbReference type="Pfam" id="PF08592">
    <property type="entry name" value="Anthrone_oxy"/>
    <property type="match status" value="1"/>
</dbReference>